<protein>
    <submittedName>
        <fullName evidence="1">CAZy families GT1 protein</fullName>
    </submittedName>
</protein>
<name>A0A060BWG0_9CYAN</name>
<accession>A0A060BWG0</accession>
<reference evidence="1" key="1">
    <citation type="journal article" date="2013" name="Environ. Microbiol.">
        <title>Seasonally variable intestinal metagenomes of the red palm weevil (Rhynchophorus ferrugineus).</title>
        <authorList>
            <person name="Jia S."/>
            <person name="Zhang X."/>
            <person name="Zhang G."/>
            <person name="Yin A."/>
            <person name="Zhang S."/>
            <person name="Li F."/>
            <person name="Wang L."/>
            <person name="Zhao D."/>
            <person name="Yun Q."/>
            <person name="Tala"/>
            <person name="Wang J."/>
            <person name="Sun G."/>
            <person name="Baabdullah M."/>
            <person name="Yu X."/>
            <person name="Hu S."/>
            <person name="Al-Mssallem I.S."/>
            <person name="Yu J."/>
        </authorList>
    </citation>
    <scope>NUCLEOTIDE SEQUENCE</scope>
</reference>
<dbReference type="EMBL" id="KF121471">
    <property type="protein sequence ID" value="AIA88758.1"/>
    <property type="molecule type" value="Genomic_DNA"/>
</dbReference>
<organism evidence="1">
    <name type="scientific">uncultured Cyanothece sp</name>
    <dbReference type="NCBI Taxonomy" id="259951"/>
    <lineage>
        <taxon>Bacteria</taxon>
        <taxon>Bacillati</taxon>
        <taxon>Cyanobacteriota</taxon>
        <taxon>Cyanophyceae</taxon>
        <taxon>Gomontiellales</taxon>
        <taxon>Cyanothecaceae</taxon>
        <taxon>Cyanothece</taxon>
        <taxon>environmental samples</taxon>
    </lineage>
</organism>
<evidence type="ECO:0000313" key="1">
    <source>
        <dbReference type="EMBL" id="AIA88758.1"/>
    </source>
</evidence>
<dbReference type="AlphaFoldDB" id="A0A060BWG0"/>
<proteinExistence type="predicted"/>
<sequence length="94" mass="10778">MLGLRDVIDTAEAVRGQWLRQRNHPALRRWFDEVWIYGDPNFYDLIHEYGFSAEFAARARFMGYLDQRESWSARLLSPPDTTLCAVATGGRAGA</sequence>
<feature type="non-terminal residue" evidence="1">
    <location>
        <position position="94"/>
    </location>
</feature>